<proteinExistence type="predicted"/>
<dbReference type="Gene3D" id="3.40.50.11600">
    <property type="match status" value="1"/>
</dbReference>
<name>X1Q8J3_9ZZZZ</name>
<dbReference type="EMBL" id="BARW01003202">
    <property type="protein sequence ID" value="GAI64533.1"/>
    <property type="molecule type" value="Genomic_DNA"/>
</dbReference>
<evidence type="ECO:0000313" key="1">
    <source>
        <dbReference type="EMBL" id="GAI64533.1"/>
    </source>
</evidence>
<feature type="non-terminal residue" evidence="1">
    <location>
        <position position="45"/>
    </location>
</feature>
<gene>
    <name evidence="1" type="ORF">S12H4_08322</name>
</gene>
<organism evidence="1">
    <name type="scientific">marine sediment metagenome</name>
    <dbReference type="NCBI Taxonomy" id="412755"/>
    <lineage>
        <taxon>unclassified sequences</taxon>
        <taxon>metagenomes</taxon>
        <taxon>ecological metagenomes</taxon>
    </lineage>
</organism>
<accession>X1Q8J3</accession>
<sequence>MAAHLVKKAAGFKVIYGPVRAADLPAFLQSGMKAAEEMRKVRFNI</sequence>
<reference evidence="1" key="1">
    <citation type="journal article" date="2014" name="Front. Microbiol.">
        <title>High frequency of phylogenetically diverse reductive dehalogenase-homologous genes in deep subseafloor sedimentary metagenomes.</title>
        <authorList>
            <person name="Kawai M."/>
            <person name="Futagami T."/>
            <person name="Toyoda A."/>
            <person name="Takaki Y."/>
            <person name="Nishi S."/>
            <person name="Hori S."/>
            <person name="Arai W."/>
            <person name="Tsubouchi T."/>
            <person name="Morono Y."/>
            <person name="Uchiyama I."/>
            <person name="Ito T."/>
            <person name="Fujiyama A."/>
            <person name="Inagaki F."/>
            <person name="Takami H."/>
        </authorList>
    </citation>
    <scope>NUCLEOTIDE SEQUENCE</scope>
    <source>
        <strain evidence="1">Expedition CK06-06</strain>
    </source>
</reference>
<comment type="caution">
    <text evidence="1">The sequence shown here is derived from an EMBL/GenBank/DDBJ whole genome shotgun (WGS) entry which is preliminary data.</text>
</comment>
<dbReference type="AlphaFoldDB" id="X1Q8J3"/>
<protein>
    <submittedName>
        <fullName evidence="1">Uncharacterized protein</fullName>
    </submittedName>
</protein>